<feature type="region of interest" description="Disordered" evidence="1">
    <location>
        <begin position="98"/>
        <end position="118"/>
    </location>
</feature>
<evidence type="ECO:0000313" key="3">
    <source>
        <dbReference type="Proteomes" id="UP000621510"/>
    </source>
</evidence>
<protein>
    <submittedName>
        <fullName evidence="2">Uncharacterized protein</fullName>
    </submittedName>
</protein>
<proteinExistence type="predicted"/>
<dbReference type="RefSeq" id="WP_201846967.1">
    <property type="nucleotide sequence ID" value="NZ_JAERRG010000001.1"/>
</dbReference>
<reference evidence="2 3" key="1">
    <citation type="submission" date="2021-01" db="EMBL/GenBank/DDBJ databases">
        <title>WGS of actinomycetes isolated from Thailand.</title>
        <authorList>
            <person name="Thawai C."/>
        </authorList>
    </citation>
    <scope>NUCLEOTIDE SEQUENCE [LARGE SCALE GENOMIC DNA]</scope>
    <source>
        <strain evidence="2 3">CA3R110</strain>
    </source>
</reference>
<evidence type="ECO:0000313" key="2">
    <source>
        <dbReference type="EMBL" id="MBL1111268.1"/>
    </source>
</evidence>
<gene>
    <name evidence="2" type="ORF">JK364_02400</name>
</gene>
<organism evidence="2 3">
    <name type="scientific">Streptomyces endocoffeicus</name>
    <dbReference type="NCBI Taxonomy" id="2898945"/>
    <lineage>
        <taxon>Bacteria</taxon>
        <taxon>Bacillati</taxon>
        <taxon>Actinomycetota</taxon>
        <taxon>Actinomycetes</taxon>
        <taxon>Kitasatosporales</taxon>
        <taxon>Streptomycetaceae</taxon>
        <taxon>Streptomyces</taxon>
    </lineage>
</organism>
<keyword evidence="3" id="KW-1185">Reference proteome</keyword>
<dbReference type="Proteomes" id="UP000621510">
    <property type="component" value="Unassembled WGS sequence"/>
</dbReference>
<accession>A0ABS1PFV9</accession>
<sequence>MDLTGPAAQAFFTDRVTRDGWVHLRGFGYCAADTAMYPPELQPSAAERWCVVAERRPSYAQHAEALARPLVVSPVPWYPWLAWPAFVNAVTGEQLRDLTIGPSHDYQPTGRPPGPQRR</sequence>
<name>A0ABS1PFV9_9ACTN</name>
<evidence type="ECO:0000256" key="1">
    <source>
        <dbReference type="SAM" id="MobiDB-lite"/>
    </source>
</evidence>
<comment type="caution">
    <text evidence="2">The sequence shown here is derived from an EMBL/GenBank/DDBJ whole genome shotgun (WGS) entry which is preliminary data.</text>
</comment>
<dbReference type="EMBL" id="JAERRG010000001">
    <property type="protein sequence ID" value="MBL1111268.1"/>
    <property type="molecule type" value="Genomic_DNA"/>
</dbReference>